<sequence length="226" mass="25679">LLHGNLSHSVRSILSTARHTIRSGKFGNVVHGTLLLNFHPSCMDSPSIRNVLFDDFKYSELKPNLYLVDVLGDKVQVETNSEWRKLGERIARHIAASNQSAVLLSTLNVDDLTSCGSRSTSENSARFEHEGKTYIITPLEAAHLEQTLPDIIESEEFVFGLNVWLCFFEQNTTAQFLCHDDRFLNEVKRMISSLDTLYRLELTYEMIAAVSDGCEMLWFNPHLKNT</sequence>
<protein>
    <submittedName>
        <fullName evidence="1">Uncharacterized protein</fullName>
    </submittedName>
</protein>
<comment type="caution">
    <text evidence="1">The sequence shown here is derived from an EMBL/GenBank/DDBJ whole genome shotgun (WGS) entry which is preliminary data.</text>
</comment>
<gene>
    <name evidence="1" type="ORF">ANCCAN_25019</name>
</gene>
<accession>A0A368FAY3</accession>
<proteinExistence type="predicted"/>
<dbReference type="Proteomes" id="UP000252519">
    <property type="component" value="Unassembled WGS sequence"/>
</dbReference>
<dbReference type="AlphaFoldDB" id="A0A368FAY3"/>
<evidence type="ECO:0000313" key="2">
    <source>
        <dbReference type="Proteomes" id="UP000252519"/>
    </source>
</evidence>
<organism evidence="1 2">
    <name type="scientific">Ancylostoma caninum</name>
    <name type="common">Dog hookworm</name>
    <dbReference type="NCBI Taxonomy" id="29170"/>
    <lineage>
        <taxon>Eukaryota</taxon>
        <taxon>Metazoa</taxon>
        <taxon>Ecdysozoa</taxon>
        <taxon>Nematoda</taxon>
        <taxon>Chromadorea</taxon>
        <taxon>Rhabditida</taxon>
        <taxon>Rhabditina</taxon>
        <taxon>Rhabditomorpha</taxon>
        <taxon>Strongyloidea</taxon>
        <taxon>Ancylostomatidae</taxon>
        <taxon>Ancylostomatinae</taxon>
        <taxon>Ancylostoma</taxon>
    </lineage>
</organism>
<keyword evidence="2" id="KW-1185">Reference proteome</keyword>
<dbReference type="OrthoDB" id="5867570at2759"/>
<name>A0A368FAY3_ANCCA</name>
<evidence type="ECO:0000313" key="1">
    <source>
        <dbReference type="EMBL" id="RCN29222.1"/>
    </source>
</evidence>
<reference evidence="1 2" key="1">
    <citation type="submission" date="2014-10" db="EMBL/GenBank/DDBJ databases">
        <title>Draft genome of the hookworm Ancylostoma caninum.</title>
        <authorList>
            <person name="Mitreva M."/>
        </authorList>
    </citation>
    <scope>NUCLEOTIDE SEQUENCE [LARGE SCALE GENOMIC DNA]</scope>
    <source>
        <strain evidence="1 2">Baltimore</strain>
    </source>
</reference>
<feature type="non-terminal residue" evidence="1">
    <location>
        <position position="1"/>
    </location>
</feature>
<dbReference type="EMBL" id="JOJR01002065">
    <property type="protein sequence ID" value="RCN29222.1"/>
    <property type="molecule type" value="Genomic_DNA"/>
</dbReference>